<name>A0ACC1L107_9FUNG</name>
<proteinExistence type="predicted"/>
<dbReference type="EMBL" id="JANBUP010002747">
    <property type="protein sequence ID" value="KAJ2799119.1"/>
    <property type="molecule type" value="Genomic_DNA"/>
</dbReference>
<dbReference type="Proteomes" id="UP001140096">
    <property type="component" value="Unassembled WGS sequence"/>
</dbReference>
<evidence type="ECO:0000313" key="2">
    <source>
        <dbReference type="Proteomes" id="UP001140096"/>
    </source>
</evidence>
<protein>
    <submittedName>
        <fullName evidence="1">Uncharacterized protein</fullName>
    </submittedName>
</protein>
<reference evidence="1" key="1">
    <citation type="submission" date="2022-07" db="EMBL/GenBank/DDBJ databases">
        <title>Phylogenomic reconstructions and comparative analyses of Kickxellomycotina fungi.</title>
        <authorList>
            <person name="Reynolds N.K."/>
            <person name="Stajich J.E."/>
            <person name="Barry K."/>
            <person name="Grigoriev I.V."/>
            <person name="Crous P."/>
            <person name="Smith M.E."/>
        </authorList>
    </citation>
    <scope>NUCLEOTIDE SEQUENCE</scope>
    <source>
        <strain evidence="1">CBS 102833</strain>
    </source>
</reference>
<gene>
    <name evidence="1" type="ORF">H4S07_005530</name>
</gene>
<organism evidence="1 2">
    <name type="scientific">Coemansia furcata</name>
    <dbReference type="NCBI Taxonomy" id="417177"/>
    <lineage>
        <taxon>Eukaryota</taxon>
        <taxon>Fungi</taxon>
        <taxon>Fungi incertae sedis</taxon>
        <taxon>Zoopagomycota</taxon>
        <taxon>Kickxellomycotina</taxon>
        <taxon>Kickxellomycetes</taxon>
        <taxon>Kickxellales</taxon>
        <taxon>Kickxellaceae</taxon>
        <taxon>Coemansia</taxon>
    </lineage>
</organism>
<feature type="non-terminal residue" evidence="1">
    <location>
        <position position="208"/>
    </location>
</feature>
<sequence>MSTSEEEREYHAKLIAKICKLEGSVPSLKGEAHRTLDEEKCKVLAQAEQHSADSMRDLLLAEEQYEQKQQERANEPHKLKEAKQARLAEIKKVAAKAMEVAIAEFEQGTAKLVEAGRVEAQAIASAAKTAEACKENVRAIAMAQGFSKKFWDNNKLGWEQTGVNPPKARMAAEVMSGCPQAAADMPEMLAERERQAQHAADLRELERH</sequence>
<keyword evidence="2" id="KW-1185">Reference proteome</keyword>
<accession>A0ACC1L107</accession>
<evidence type="ECO:0000313" key="1">
    <source>
        <dbReference type="EMBL" id="KAJ2799119.1"/>
    </source>
</evidence>
<comment type="caution">
    <text evidence="1">The sequence shown here is derived from an EMBL/GenBank/DDBJ whole genome shotgun (WGS) entry which is preliminary data.</text>
</comment>